<dbReference type="EMBL" id="DXAY01000231">
    <property type="protein sequence ID" value="HIZ75521.1"/>
    <property type="molecule type" value="Genomic_DNA"/>
</dbReference>
<feature type="transmembrane region" description="Helical" evidence="10">
    <location>
        <begin position="428"/>
        <end position="446"/>
    </location>
</feature>
<feature type="transmembrane region" description="Helical" evidence="10">
    <location>
        <begin position="275"/>
        <end position="298"/>
    </location>
</feature>
<evidence type="ECO:0000313" key="12">
    <source>
        <dbReference type="Proteomes" id="UP000824116"/>
    </source>
</evidence>
<keyword evidence="5" id="KW-1003">Cell membrane</keyword>
<dbReference type="InterPro" id="IPR045070">
    <property type="entry name" value="MATE_MepA-like"/>
</dbReference>
<evidence type="ECO:0000256" key="1">
    <source>
        <dbReference type="ARBA" id="ARBA00004651"/>
    </source>
</evidence>
<evidence type="ECO:0000256" key="10">
    <source>
        <dbReference type="SAM" id="Phobius"/>
    </source>
</evidence>
<dbReference type="PANTHER" id="PTHR43823">
    <property type="entry name" value="SPORULATION PROTEIN YKVU"/>
    <property type="match status" value="1"/>
</dbReference>
<feature type="transmembrane region" description="Helical" evidence="10">
    <location>
        <begin position="401"/>
        <end position="422"/>
    </location>
</feature>
<dbReference type="Pfam" id="PF01554">
    <property type="entry name" value="MatE"/>
    <property type="match status" value="2"/>
</dbReference>
<dbReference type="NCBIfam" id="TIGR00797">
    <property type="entry name" value="matE"/>
    <property type="match status" value="1"/>
</dbReference>
<keyword evidence="4" id="KW-0813">Transport</keyword>
<keyword evidence="8 10" id="KW-0472">Membrane</keyword>
<comment type="caution">
    <text evidence="11">The sequence shown here is derived from an EMBL/GenBank/DDBJ whole genome shotgun (WGS) entry which is preliminary data.</text>
</comment>
<dbReference type="GO" id="GO:0015297">
    <property type="term" value="F:antiporter activity"/>
    <property type="evidence" value="ECO:0007669"/>
    <property type="project" value="InterPro"/>
</dbReference>
<dbReference type="Proteomes" id="UP000824116">
    <property type="component" value="Unassembled WGS sequence"/>
</dbReference>
<feature type="transmembrane region" description="Helical" evidence="10">
    <location>
        <begin position="137"/>
        <end position="159"/>
    </location>
</feature>
<dbReference type="InterPro" id="IPR002528">
    <property type="entry name" value="MATE_fam"/>
</dbReference>
<sequence length="457" mass="49990">MKKTNDFGRDSIPVLVLKISIPFMFAQFVNVLYSIVDRIYVGNIPVTGVDALAGVGVCAPIVTLLSSFGTLFGIGGSVLFSVRLGAGDEKGARRILANSFTMMLIVSVVLTVIFLLTKEYLLNWFGASEITFPYANSYMTIYTAGTIFALISMGMNYFITAQGFPLLGMLTTLIGAVINIVLDPVFIFLLDMDVAGAAAATVIAQMSSCAFVLCTLRRKKMRVPLGVVKPELSVGKQIVKIGFSPFLIFATDSIIIIALNAVLQHYGGSEYGDTLVTAATIVQSYMLLITSPMLGITGGSQPLISFNYGANKPDRIRKTFFWVLMLCFCFTAAMFMISRIMPQYFVRIFTDNPEYEELAVWGIQAFTLMIVPLSFQYVIVDGLTALGMTKTSLSLSLIRKSLYFGATCVLPAFFAAKTAFYAEPLADGIAAALSCVVFFFIYRKYLRGEGRLKDIKI</sequence>
<accession>A0A9D2GBA3</accession>
<dbReference type="PIRSF" id="PIRSF006603">
    <property type="entry name" value="DinF"/>
    <property type="match status" value="1"/>
</dbReference>
<evidence type="ECO:0000256" key="2">
    <source>
        <dbReference type="ARBA" id="ARBA00008417"/>
    </source>
</evidence>
<evidence type="ECO:0000256" key="9">
    <source>
        <dbReference type="ARBA" id="ARBA00023251"/>
    </source>
</evidence>
<protein>
    <recommendedName>
        <fullName evidence="3">Multidrug export protein MepA</fullName>
    </recommendedName>
</protein>
<dbReference type="GO" id="GO:0042910">
    <property type="term" value="F:xenobiotic transmembrane transporter activity"/>
    <property type="evidence" value="ECO:0007669"/>
    <property type="project" value="InterPro"/>
</dbReference>
<proteinExistence type="inferred from homology"/>
<evidence type="ECO:0000256" key="5">
    <source>
        <dbReference type="ARBA" id="ARBA00022475"/>
    </source>
</evidence>
<dbReference type="GO" id="GO:0005886">
    <property type="term" value="C:plasma membrane"/>
    <property type="evidence" value="ECO:0007669"/>
    <property type="project" value="UniProtKB-SubCell"/>
</dbReference>
<comment type="similarity">
    <text evidence="2">Belongs to the multi antimicrobial extrusion (MATE) (TC 2.A.66.1) family. MepA subfamily.</text>
</comment>
<evidence type="ECO:0000313" key="11">
    <source>
        <dbReference type="EMBL" id="HIZ75521.1"/>
    </source>
</evidence>
<organism evidence="11 12">
    <name type="scientific">Candidatus Mediterraneibacter stercoravium</name>
    <dbReference type="NCBI Taxonomy" id="2838685"/>
    <lineage>
        <taxon>Bacteria</taxon>
        <taxon>Bacillati</taxon>
        <taxon>Bacillota</taxon>
        <taxon>Clostridia</taxon>
        <taxon>Lachnospirales</taxon>
        <taxon>Lachnospiraceae</taxon>
        <taxon>Mediterraneibacter</taxon>
    </lineage>
</organism>
<feature type="transmembrane region" description="Helical" evidence="10">
    <location>
        <begin position="358"/>
        <end position="380"/>
    </location>
</feature>
<feature type="transmembrane region" description="Helical" evidence="10">
    <location>
        <begin position="166"/>
        <end position="189"/>
    </location>
</feature>
<dbReference type="PANTHER" id="PTHR43823:SF3">
    <property type="entry name" value="MULTIDRUG EXPORT PROTEIN MEPA"/>
    <property type="match status" value="1"/>
</dbReference>
<dbReference type="GO" id="GO:0046677">
    <property type="term" value="P:response to antibiotic"/>
    <property type="evidence" value="ECO:0007669"/>
    <property type="project" value="UniProtKB-KW"/>
</dbReference>
<evidence type="ECO:0000256" key="7">
    <source>
        <dbReference type="ARBA" id="ARBA00022989"/>
    </source>
</evidence>
<keyword evidence="6 10" id="KW-0812">Transmembrane</keyword>
<evidence type="ECO:0000256" key="3">
    <source>
        <dbReference type="ARBA" id="ARBA00022106"/>
    </source>
</evidence>
<keyword evidence="9" id="KW-0046">Antibiotic resistance</keyword>
<feature type="transmembrane region" description="Helical" evidence="10">
    <location>
        <begin position="95"/>
        <end position="117"/>
    </location>
</feature>
<gene>
    <name evidence="11" type="ORF">H9723_09850</name>
</gene>
<dbReference type="InterPro" id="IPR051327">
    <property type="entry name" value="MATE_MepA_subfamily"/>
</dbReference>
<name>A0A9D2GBA3_9FIRM</name>
<comment type="subcellular location">
    <subcellularLocation>
        <location evidence="1">Cell membrane</location>
        <topology evidence="1">Multi-pass membrane protein</topology>
    </subcellularLocation>
</comment>
<evidence type="ECO:0000256" key="8">
    <source>
        <dbReference type="ARBA" id="ARBA00023136"/>
    </source>
</evidence>
<feature type="transmembrane region" description="Helical" evidence="10">
    <location>
        <begin position="12"/>
        <end position="36"/>
    </location>
</feature>
<reference evidence="11" key="1">
    <citation type="journal article" date="2021" name="PeerJ">
        <title>Extensive microbial diversity within the chicken gut microbiome revealed by metagenomics and culture.</title>
        <authorList>
            <person name="Gilroy R."/>
            <person name="Ravi A."/>
            <person name="Getino M."/>
            <person name="Pursley I."/>
            <person name="Horton D.L."/>
            <person name="Alikhan N.F."/>
            <person name="Baker D."/>
            <person name="Gharbi K."/>
            <person name="Hall N."/>
            <person name="Watson M."/>
            <person name="Adriaenssens E.M."/>
            <person name="Foster-Nyarko E."/>
            <person name="Jarju S."/>
            <person name="Secka A."/>
            <person name="Antonio M."/>
            <person name="Oren A."/>
            <person name="Chaudhuri R.R."/>
            <person name="La Ragione R."/>
            <person name="Hildebrand F."/>
            <person name="Pallen M.J."/>
        </authorList>
    </citation>
    <scope>NUCLEOTIDE SEQUENCE</scope>
    <source>
        <strain evidence="11">CHK196-3914</strain>
    </source>
</reference>
<feature type="transmembrane region" description="Helical" evidence="10">
    <location>
        <begin position="51"/>
        <end position="74"/>
    </location>
</feature>
<feature type="transmembrane region" description="Helical" evidence="10">
    <location>
        <begin position="237"/>
        <end position="263"/>
    </location>
</feature>
<dbReference type="AlphaFoldDB" id="A0A9D2GBA3"/>
<evidence type="ECO:0000256" key="6">
    <source>
        <dbReference type="ARBA" id="ARBA00022692"/>
    </source>
</evidence>
<reference evidence="11" key="2">
    <citation type="submission" date="2021-04" db="EMBL/GenBank/DDBJ databases">
        <authorList>
            <person name="Gilroy R."/>
        </authorList>
    </citation>
    <scope>NUCLEOTIDE SEQUENCE</scope>
    <source>
        <strain evidence="11">CHK196-3914</strain>
    </source>
</reference>
<evidence type="ECO:0000256" key="4">
    <source>
        <dbReference type="ARBA" id="ARBA00022448"/>
    </source>
</evidence>
<dbReference type="CDD" id="cd13143">
    <property type="entry name" value="MATE_MepA_like"/>
    <property type="match status" value="1"/>
</dbReference>
<feature type="transmembrane region" description="Helical" evidence="10">
    <location>
        <begin position="195"/>
        <end position="216"/>
    </location>
</feature>
<feature type="transmembrane region" description="Helical" evidence="10">
    <location>
        <begin position="319"/>
        <end position="338"/>
    </location>
</feature>
<keyword evidence="7 10" id="KW-1133">Transmembrane helix</keyword>
<dbReference type="InterPro" id="IPR048279">
    <property type="entry name" value="MdtK-like"/>
</dbReference>